<protein>
    <submittedName>
        <fullName evidence="2">Uncharacterized protein</fullName>
    </submittedName>
</protein>
<dbReference type="Gene3D" id="3.30.1380.10">
    <property type="match status" value="1"/>
</dbReference>
<name>A0A7C3KBG3_9CYAN</name>
<sequence>MTVQTTPAVAGQIVTLSAEAVQNSGGHFSHSSTRPTGTFTATQGTTNANGVFETSYTAPIFGGTMMIRGTMRSVSKQQFLNIYITGMQELGSGSNYVLTGATTTHPANHFGTALAVANLPQIANDYKAVYPTSADVEFNDMSLINGGKFEIPGSWSETASHQEHKLGKNCDIPYGKPNLIQTTEQQSEMENILRRYNSRNFLKHVAPDPLHYHARFEP</sequence>
<gene>
    <name evidence="2" type="ORF">ENR64_00460</name>
</gene>
<dbReference type="EMBL" id="DSRU01000008">
    <property type="protein sequence ID" value="HFM96243.1"/>
    <property type="molecule type" value="Genomic_DNA"/>
</dbReference>
<dbReference type="AlphaFoldDB" id="A0A7C3KBG3"/>
<organism evidence="2">
    <name type="scientific">Oscillatoriales cyanobacterium SpSt-418</name>
    <dbReference type="NCBI Taxonomy" id="2282169"/>
    <lineage>
        <taxon>Bacteria</taxon>
        <taxon>Bacillati</taxon>
        <taxon>Cyanobacteriota</taxon>
        <taxon>Cyanophyceae</taxon>
        <taxon>Oscillatoriophycideae</taxon>
        <taxon>Oscillatoriales</taxon>
    </lineage>
</organism>
<dbReference type="InterPro" id="IPR009045">
    <property type="entry name" value="Zn_M74/Hedgehog-like"/>
</dbReference>
<feature type="region of interest" description="Disordered" evidence="1">
    <location>
        <begin position="24"/>
        <end position="44"/>
    </location>
</feature>
<reference evidence="2" key="1">
    <citation type="journal article" date="2020" name="mSystems">
        <title>Genome- and Community-Level Interaction Insights into Carbon Utilization and Element Cycling Functions of Hydrothermarchaeota in Hydrothermal Sediment.</title>
        <authorList>
            <person name="Zhou Z."/>
            <person name="Liu Y."/>
            <person name="Xu W."/>
            <person name="Pan J."/>
            <person name="Luo Z.H."/>
            <person name="Li M."/>
        </authorList>
    </citation>
    <scope>NUCLEOTIDE SEQUENCE [LARGE SCALE GENOMIC DNA]</scope>
    <source>
        <strain evidence="2">SpSt-418</strain>
    </source>
</reference>
<proteinExistence type="predicted"/>
<feature type="compositionally biased region" description="Polar residues" evidence="1">
    <location>
        <begin position="24"/>
        <end position="35"/>
    </location>
</feature>
<evidence type="ECO:0000313" key="2">
    <source>
        <dbReference type="EMBL" id="HFM96243.1"/>
    </source>
</evidence>
<evidence type="ECO:0000256" key="1">
    <source>
        <dbReference type="SAM" id="MobiDB-lite"/>
    </source>
</evidence>
<comment type="caution">
    <text evidence="2">The sequence shown here is derived from an EMBL/GenBank/DDBJ whole genome shotgun (WGS) entry which is preliminary data.</text>
</comment>
<accession>A0A7C3KBG3</accession>